<sequence>MRMPTESLLPSTLSYLPTPDQAQPDQVPPDQVPPDQVQPDQVPPDQVQPDQVPPDQVQPDQVQPHQVQPHQVQPHQVRPHQVNMKLSTVVAPLAATSNYTASTTSTGRPYSWSYFPTATWAGAAVATGESMPANHLDTRGGSRGITHVSWHQDKYFKCLIDGYEEETDNPHEPDRIDRFRIRAHYNGDFHVRDVMDEFKYRVDKDCPGKLISVELADVGKWPGVDSRGLATRESRIVRIAGKMHLKGVQCIQRTIVSFGIRRGCIRDVNDDWN</sequence>
<evidence type="ECO:0000313" key="2">
    <source>
        <dbReference type="EMBL" id="KAF2222320.1"/>
    </source>
</evidence>
<keyword evidence="3" id="KW-1185">Reference proteome</keyword>
<feature type="region of interest" description="Disordered" evidence="1">
    <location>
        <begin position="1"/>
        <end position="78"/>
    </location>
</feature>
<dbReference type="AlphaFoldDB" id="A0A6A6GAC3"/>
<feature type="compositionally biased region" description="Low complexity" evidence="1">
    <location>
        <begin position="1"/>
        <end position="25"/>
    </location>
</feature>
<feature type="compositionally biased region" description="Low complexity" evidence="1">
    <location>
        <begin position="33"/>
        <end position="78"/>
    </location>
</feature>
<reference evidence="3" key="1">
    <citation type="journal article" date="2020" name="Stud. Mycol.">
        <title>101 Dothideomycetes genomes: A test case for predicting lifestyles and emergence of pathogens.</title>
        <authorList>
            <person name="Haridas S."/>
            <person name="Albert R."/>
            <person name="Binder M."/>
            <person name="Bloem J."/>
            <person name="LaButti K."/>
            <person name="Salamov A."/>
            <person name="Andreopoulos B."/>
            <person name="Baker S."/>
            <person name="Barry K."/>
            <person name="Bills G."/>
            <person name="Bluhm B."/>
            <person name="Cannon C."/>
            <person name="Castanera R."/>
            <person name="Culley D."/>
            <person name="Daum C."/>
            <person name="Ezra D."/>
            <person name="Gonzalez J."/>
            <person name="Henrissat B."/>
            <person name="Kuo A."/>
            <person name="Liang C."/>
            <person name="Lipzen A."/>
            <person name="Lutzoni F."/>
            <person name="Magnuson J."/>
            <person name="Mondo S."/>
            <person name="Nolan M."/>
            <person name="Ohm R."/>
            <person name="Pangilinan J."/>
            <person name="Park H.-J."/>
            <person name="Ramirez L."/>
            <person name="Alfaro M."/>
            <person name="Sun H."/>
            <person name="Tritt A."/>
            <person name="Yoshinaga Y."/>
            <person name="Zwiers L.-H."/>
            <person name="Turgeon B."/>
            <person name="Goodwin S."/>
            <person name="Spatafora J."/>
            <person name="Crous P."/>
            <person name="Grigoriev I."/>
        </authorList>
    </citation>
    <scope>NUCLEOTIDE SEQUENCE [LARGE SCALE GENOMIC DNA]</scope>
    <source>
        <strain evidence="3">CECT 20119</strain>
    </source>
</reference>
<evidence type="ECO:0000256" key="1">
    <source>
        <dbReference type="SAM" id="MobiDB-lite"/>
    </source>
</evidence>
<gene>
    <name evidence="2" type="ORF">BDZ85DRAFT_263446</name>
</gene>
<accession>A0A6A6GAC3</accession>
<proteinExistence type="predicted"/>
<evidence type="ECO:0000313" key="3">
    <source>
        <dbReference type="Proteomes" id="UP000799538"/>
    </source>
</evidence>
<dbReference type="OrthoDB" id="10336171at2759"/>
<name>A0A6A6GAC3_9PEZI</name>
<protein>
    <submittedName>
        <fullName evidence="2">Uncharacterized protein</fullName>
    </submittedName>
</protein>
<dbReference type="Proteomes" id="UP000799538">
    <property type="component" value="Unassembled WGS sequence"/>
</dbReference>
<organism evidence="2 3">
    <name type="scientific">Elsinoe ampelina</name>
    <dbReference type="NCBI Taxonomy" id="302913"/>
    <lineage>
        <taxon>Eukaryota</taxon>
        <taxon>Fungi</taxon>
        <taxon>Dikarya</taxon>
        <taxon>Ascomycota</taxon>
        <taxon>Pezizomycotina</taxon>
        <taxon>Dothideomycetes</taxon>
        <taxon>Dothideomycetidae</taxon>
        <taxon>Myriangiales</taxon>
        <taxon>Elsinoaceae</taxon>
        <taxon>Elsinoe</taxon>
    </lineage>
</organism>
<dbReference type="EMBL" id="ML992508">
    <property type="protein sequence ID" value="KAF2222320.1"/>
    <property type="molecule type" value="Genomic_DNA"/>
</dbReference>